<comment type="caution">
    <text evidence="2">The sequence shown here is derived from an EMBL/GenBank/DDBJ whole genome shotgun (WGS) entry which is preliminary data.</text>
</comment>
<dbReference type="InterPro" id="IPR044730">
    <property type="entry name" value="RNase_H-like_dom_plant"/>
</dbReference>
<sequence length="320" mass="35907">MSMIAFHGNLLIKKTWYGPYQKYLPTKQTALLTLFDELGVPHEEEKQLHGYILTIIGLDVDPNAMTITMPDSSRLELISAIRNFAVVGSQHSLHDFESLGGWCNWSFNAYPLLRPGLSMFYAKKHGKTQPFQLIGINKALCRELIWMAEHLEHMPGILLLDSLEWGPHLADILVQTNASSKGLGIWIPQLATGYYSHVTMPSEEGTFFNEALAVVSALLMTLDLSSRPHRILIYTDNTNTVDIFDSLHAKPLYNPLLITAVDALITHKAQLRVLHIPRSQNTIADALSQDNHDFVLAQHPNARIHKFSLPQLKSGSDNVK</sequence>
<feature type="domain" description="RNase H type-1" evidence="1">
    <location>
        <begin position="207"/>
        <end position="289"/>
    </location>
</feature>
<keyword evidence="3" id="KW-1185">Reference proteome</keyword>
<dbReference type="SUPFAM" id="SSF53098">
    <property type="entry name" value="Ribonuclease H-like"/>
    <property type="match status" value="1"/>
</dbReference>
<dbReference type="Gene3D" id="3.30.420.10">
    <property type="entry name" value="Ribonuclease H-like superfamily/Ribonuclease H"/>
    <property type="match status" value="1"/>
</dbReference>
<evidence type="ECO:0000313" key="3">
    <source>
        <dbReference type="Proteomes" id="UP001175211"/>
    </source>
</evidence>
<evidence type="ECO:0000259" key="1">
    <source>
        <dbReference type="Pfam" id="PF13456"/>
    </source>
</evidence>
<dbReference type="GO" id="GO:0003676">
    <property type="term" value="F:nucleic acid binding"/>
    <property type="evidence" value="ECO:0007669"/>
    <property type="project" value="InterPro"/>
</dbReference>
<dbReference type="AlphaFoldDB" id="A0AA39IV45"/>
<accession>A0AA39IV45</accession>
<protein>
    <recommendedName>
        <fullName evidence="1">RNase H type-1 domain-containing protein</fullName>
    </recommendedName>
</protein>
<dbReference type="Proteomes" id="UP001175211">
    <property type="component" value="Unassembled WGS sequence"/>
</dbReference>
<dbReference type="GeneID" id="85362418"/>
<dbReference type="PANTHER" id="PTHR33050">
    <property type="entry name" value="REVERSE TRANSCRIPTASE DOMAIN-CONTAINING PROTEIN"/>
    <property type="match status" value="1"/>
</dbReference>
<organism evidence="2 3">
    <name type="scientific">Armillaria tabescens</name>
    <name type="common">Ringless honey mushroom</name>
    <name type="synonym">Agaricus tabescens</name>
    <dbReference type="NCBI Taxonomy" id="1929756"/>
    <lineage>
        <taxon>Eukaryota</taxon>
        <taxon>Fungi</taxon>
        <taxon>Dikarya</taxon>
        <taxon>Basidiomycota</taxon>
        <taxon>Agaricomycotina</taxon>
        <taxon>Agaricomycetes</taxon>
        <taxon>Agaricomycetidae</taxon>
        <taxon>Agaricales</taxon>
        <taxon>Marasmiineae</taxon>
        <taxon>Physalacriaceae</taxon>
        <taxon>Desarmillaria</taxon>
    </lineage>
</organism>
<dbReference type="GO" id="GO:0004523">
    <property type="term" value="F:RNA-DNA hybrid ribonuclease activity"/>
    <property type="evidence" value="ECO:0007669"/>
    <property type="project" value="InterPro"/>
</dbReference>
<dbReference type="EMBL" id="JAUEPS010000576">
    <property type="protein sequence ID" value="KAK0430316.1"/>
    <property type="molecule type" value="Genomic_DNA"/>
</dbReference>
<dbReference type="InterPro" id="IPR002156">
    <property type="entry name" value="RNaseH_domain"/>
</dbReference>
<dbReference type="InterPro" id="IPR043502">
    <property type="entry name" value="DNA/RNA_pol_sf"/>
</dbReference>
<dbReference type="PANTHER" id="PTHR33050:SF7">
    <property type="entry name" value="RIBONUCLEASE H"/>
    <property type="match status" value="1"/>
</dbReference>
<dbReference type="CDD" id="cd06222">
    <property type="entry name" value="RNase_H_like"/>
    <property type="match status" value="1"/>
</dbReference>
<reference evidence="2" key="1">
    <citation type="submission" date="2023-06" db="EMBL/GenBank/DDBJ databases">
        <authorList>
            <consortium name="Lawrence Berkeley National Laboratory"/>
            <person name="Ahrendt S."/>
            <person name="Sahu N."/>
            <person name="Indic B."/>
            <person name="Wong-Bajracharya J."/>
            <person name="Merenyi Z."/>
            <person name="Ke H.-M."/>
            <person name="Monk M."/>
            <person name="Kocsube S."/>
            <person name="Drula E."/>
            <person name="Lipzen A."/>
            <person name="Balint B."/>
            <person name="Henrissat B."/>
            <person name="Andreopoulos B."/>
            <person name="Martin F.M."/>
            <person name="Harder C.B."/>
            <person name="Rigling D."/>
            <person name="Ford K.L."/>
            <person name="Foster G.D."/>
            <person name="Pangilinan J."/>
            <person name="Papanicolaou A."/>
            <person name="Barry K."/>
            <person name="LaButti K."/>
            <person name="Viragh M."/>
            <person name="Koriabine M."/>
            <person name="Yan M."/>
            <person name="Riley R."/>
            <person name="Champramary S."/>
            <person name="Plett K.L."/>
            <person name="Tsai I.J."/>
            <person name="Slot J."/>
            <person name="Sipos G."/>
            <person name="Plett J."/>
            <person name="Nagy L.G."/>
            <person name="Grigoriev I.V."/>
        </authorList>
    </citation>
    <scope>NUCLEOTIDE SEQUENCE</scope>
    <source>
        <strain evidence="2">CCBAS 213</strain>
    </source>
</reference>
<name>A0AA39IV45_ARMTA</name>
<dbReference type="SUPFAM" id="SSF56672">
    <property type="entry name" value="DNA/RNA polymerases"/>
    <property type="match status" value="1"/>
</dbReference>
<dbReference type="Pfam" id="PF13456">
    <property type="entry name" value="RVT_3"/>
    <property type="match status" value="1"/>
</dbReference>
<evidence type="ECO:0000313" key="2">
    <source>
        <dbReference type="EMBL" id="KAK0430316.1"/>
    </source>
</evidence>
<proteinExistence type="predicted"/>
<gene>
    <name evidence="2" type="ORF">EV420DRAFT_1657681</name>
</gene>
<dbReference type="InterPro" id="IPR052055">
    <property type="entry name" value="Hepadnavirus_pol/RT"/>
</dbReference>
<dbReference type="RefSeq" id="XP_060321264.1">
    <property type="nucleotide sequence ID" value="XM_060478870.1"/>
</dbReference>
<dbReference type="InterPro" id="IPR036397">
    <property type="entry name" value="RNaseH_sf"/>
</dbReference>
<dbReference type="InterPro" id="IPR012337">
    <property type="entry name" value="RNaseH-like_sf"/>
</dbReference>